<dbReference type="PANTHER" id="PTHR47481:SF22">
    <property type="entry name" value="RETROTRANSPOSON GAG DOMAIN-CONTAINING PROTEIN"/>
    <property type="match status" value="1"/>
</dbReference>
<organism evidence="2 3">
    <name type="scientific">Vitis vinifera</name>
    <name type="common">Grape</name>
    <dbReference type="NCBI Taxonomy" id="29760"/>
    <lineage>
        <taxon>Eukaryota</taxon>
        <taxon>Viridiplantae</taxon>
        <taxon>Streptophyta</taxon>
        <taxon>Embryophyta</taxon>
        <taxon>Tracheophyta</taxon>
        <taxon>Spermatophyta</taxon>
        <taxon>Magnoliopsida</taxon>
        <taxon>eudicotyledons</taxon>
        <taxon>Gunneridae</taxon>
        <taxon>Pentapetalae</taxon>
        <taxon>rosids</taxon>
        <taxon>Vitales</taxon>
        <taxon>Vitaceae</taxon>
        <taxon>Viteae</taxon>
        <taxon>Vitis</taxon>
    </lineage>
</organism>
<dbReference type="PANTHER" id="PTHR47481">
    <property type="match status" value="1"/>
</dbReference>
<comment type="caution">
    <text evidence="2">The sequence shown here is derived from an EMBL/GenBank/DDBJ whole genome shotgun (WGS) entry which is preliminary data.</text>
</comment>
<feature type="region of interest" description="Disordered" evidence="1">
    <location>
        <begin position="267"/>
        <end position="303"/>
    </location>
</feature>
<feature type="region of interest" description="Disordered" evidence="1">
    <location>
        <begin position="67"/>
        <end position="88"/>
    </location>
</feature>
<accession>A0A438EDD5</accession>
<dbReference type="EMBL" id="QGNW01001311">
    <property type="protein sequence ID" value="RVW45841.1"/>
    <property type="molecule type" value="Genomic_DNA"/>
</dbReference>
<gene>
    <name evidence="2" type="ORF">CK203_086242</name>
</gene>
<name>A0A438EDD5_VITVI</name>
<feature type="compositionally biased region" description="Low complexity" evidence="1">
    <location>
        <begin position="277"/>
        <end position="297"/>
    </location>
</feature>
<sequence length="303" mass="32837">MQLRLELQSTKKGSMSMIDYIMKIKGAVDNLATIGEPVSEQDQVMNLLRAFEHRLEQQSSIEQMSANYASSSNNRGGGRKFNGGRGQGYAPNNNNYTYRGCGCGGRNGQGGQTTTSHSLNNWNQKNIPDMVASASNSPVDESWYLDSGASHHLTQNLRNLTSTSPYTGIDRVTIGNGSTIRRWFLLKASLKMGFTSFPVFNNKKPCSSINNASAFHSHFSSTDENKAELWHNRLAEGSTLAIIAPTSFPTPFLLPYSKISHASIDSHSLSTSESPVPTASSSPLDTSSSSPATDLPPKSVPKP</sequence>
<proteinExistence type="predicted"/>
<evidence type="ECO:0000256" key="1">
    <source>
        <dbReference type="SAM" id="MobiDB-lite"/>
    </source>
</evidence>
<protein>
    <recommendedName>
        <fullName evidence="4">Retrovirus-related Pol polyprotein from transposon RE1</fullName>
    </recommendedName>
</protein>
<evidence type="ECO:0000313" key="2">
    <source>
        <dbReference type="EMBL" id="RVW45841.1"/>
    </source>
</evidence>
<reference evidence="2 3" key="1">
    <citation type="journal article" date="2018" name="PLoS Genet.">
        <title>Population sequencing reveals clonal diversity and ancestral inbreeding in the grapevine cultivar Chardonnay.</title>
        <authorList>
            <person name="Roach M.J."/>
            <person name="Johnson D.L."/>
            <person name="Bohlmann J."/>
            <person name="van Vuuren H.J."/>
            <person name="Jones S.J."/>
            <person name="Pretorius I.S."/>
            <person name="Schmidt S.A."/>
            <person name="Borneman A.R."/>
        </authorList>
    </citation>
    <scope>NUCLEOTIDE SEQUENCE [LARGE SCALE GENOMIC DNA]</scope>
    <source>
        <strain evidence="3">cv. Chardonnay</strain>
        <tissue evidence="2">Leaf</tissue>
    </source>
</reference>
<dbReference type="Proteomes" id="UP000288805">
    <property type="component" value="Unassembled WGS sequence"/>
</dbReference>
<evidence type="ECO:0008006" key="4">
    <source>
        <dbReference type="Google" id="ProtNLM"/>
    </source>
</evidence>
<dbReference type="AlphaFoldDB" id="A0A438EDD5"/>
<evidence type="ECO:0000313" key="3">
    <source>
        <dbReference type="Proteomes" id="UP000288805"/>
    </source>
</evidence>
<feature type="compositionally biased region" description="Gly residues" evidence="1">
    <location>
        <begin position="75"/>
        <end position="87"/>
    </location>
</feature>